<dbReference type="Pfam" id="PF03006">
    <property type="entry name" value="HlyIII"/>
    <property type="match status" value="1"/>
</dbReference>
<feature type="transmembrane region" description="Helical" evidence="6">
    <location>
        <begin position="215"/>
        <end position="232"/>
    </location>
</feature>
<evidence type="ECO:0000313" key="9">
    <source>
        <dbReference type="WBParaSite" id="ASIM_0001222901-mRNA-1"/>
    </source>
</evidence>
<dbReference type="OrthoDB" id="186812at2759"/>
<gene>
    <name evidence="7" type="ORF">ASIM_LOCUS11695</name>
</gene>
<dbReference type="InterPro" id="IPR004254">
    <property type="entry name" value="AdipoR/HlyIII-related"/>
</dbReference>
<dbReference type="AlphaFoldDB" id="A0A0M3JVH4"/>
<feature type="transmembrane region" description="Helical" evidence="6">
    <location>
        <begin position="186"/>
        <end position="203"/>
    </location>
</feature>
<proteinExistence type="inferred from homology"/>
<feature type="transmembrane region" description="Helical" evidence="6">
    <location>
        <begin position="102"/>
        <end position="123"/>
    </location>
</feature>
<feature type="transmembrane region" description="Helical" evidence="6">
    <location>
        <begin position="135"/>
        <end position="152"/>
    </location>
</feature>
<name>A0A0M3JVH4_ANISI</name>
<feature type="transmembrane region" description="Helical" evidence="6">
    <location>
        <begin position="164"/>
        <end position="180"/>
    </location>
</feature>
<comment type="subcellular location">
    <subcellularLocation>
        <location evidence="1">Membrane</location>
        <topology evidence="1">Multi-pass membrane protein</topology>
    </subcellularLocation>
</comment>
<keyword evidence="5 6" id="KW-0472">Membrane</keyword>
<keyword evidence="8" id="KW-1185">Reference proteome</keyword>
<dbReference type="WBParaSite" id="ASIM_0001222901-mRNA-1">
    <property type="protein sequence ID" value="ASIM_0001222901-mRNA-1"/>
    <property type="gene ID" value="ASIM_0001222901"/>
</dbReference>
<evidence type="ECO:0000313" key="7">
    <source>
        <dbReference type="EMBL" id="VDK45615.1"/>
    </source>
</evidence>
<evidence type="ECO:0000256" key="1">
    <source>
        <dbReference type="ARBA" id="ARBA00004141"/>
    </source>
</evidence>
<accession>A0A0M3JVH4</accession>
<organism evidence="9">
    <name type="scientific">Anisakis simplex</name>
    <name type="common">Herring worm</name>
    <dbReference type="NCBI Taxonomy" id="6269"/>
    <lineage>
        <taxon>Eukaryota</taxon>
        <taxon>Metazoa</taxon>
        <taxon>Ecdysozoa</taxon>
        <taxon>Nematoda</taxon>
        <taxon>Chromadorea</taxon>
        <taxon>Rhabditida</taxon>
        <taxon>Spirurina</taxon>
        <taxon>Ascaridomorpha</taxon>
        <taxon>Ascaridoidea</taxon>
        <taxon>Anisakidae</taxon>
        <taxon>Anisakis</taxon>
        <taxon>Anisakis simplex complex</taxon>
    </lineage>
</organism>
<evidence type="ECO:0000256" key="3">
    <source>
        <dbReference type="ARBA" id="ARBA00022692"/>
    </source>
</evidence>
<evidence type="ECO:0000256" key="2">
    <source>
        <dbReference type="ARBA" id="ARBA00007018"/>
    </source>
</evidence>
<dbReference type="PANTHER" id="PTHR20855">
    <property type="entry name" value="ADIPOR/PROGESTIN RECEPTOR-RELATED"/>
    <property type="match status" value="1"/>
</dbReference>
<evidence type="ECO:0000313" key="8">
    <source>
        <dbReference type="Proteomes" id="UP000267096"/>
    </source>
</evidence>
<evidence type="ECO:0000256" key="4">
    <source>
        <dbReference type="ARBA" id="ARBA00022989"/>
    </source>
</evidence>
<feature type="transmembrane region" description="Helical" evidence="6">
    <location>
        <begin position="52"/>
        <end position="71"/>
    </location>
</feature>
<protein>
    <submittedName>
        <fullName evidence="9">Monocyte to macrophage differentiation factor 2</fullName>
    </submittedName>
</protein>
<keyword evidence="3 6" id="KW-0812">Transmembrane</keyword>
<comment type="similarity">
    <text evidence="2">Belongs to the ADIPOR family.</text>
</comment>
<dbReference type="PANTHER" id="PTHR20855:SF3">
    <property type="entry name" value="LD03007P"/>
    <property type="match status" value="1"/>
</dbReference>
<keyword evidence="4 6" id="KW-1133">Transmembrane helix</keyword>
<evidence type="ECO:0000256" key="6">
    <source>
        <dbReference type="SAM" id="Phobius"/>
    </source>
</evidence>
<sequence length="254" mass="29333">MNRRAGFGEAYEPTRYEHLANVISHGVAVVPSFYAMRWMMAASYRDLQFRVSFIYGFFTTVLNASFLRIYCQKVISESNHLSRRGNHFGNIWTHEIFRKLRYYLHIVDRAAIYFFIAASYTPWLTLRHCAYPGLNIKWIVWLLACIGILYQYTFHEKYKTIETLLYIVMACGPSVAIFTMNDRSGLGFMGVGGVVYLFGVIFFKLDGIVPFAHAIWHVHVLIGAALHLYAVYNTLLGPDRMNPFPDISKVHAEF</sequence>
<feature type="transmembrane region" description="Helical" evidence="6">
    <location>
        <begin position="20"/>
        <end position="40"/>
    </location>
</feature>
<reference evidence="7 8" key="2">
    <citation type="submission" date="2018-11" db="EMBL/GenBank/DDBJ databases">
        <authorList>
            <consortium name="Pathogen Informatics"/>
        </authorList>
    </citation>
    <scope>NUCLEOTIDE SEQUENCE [LARGE SCALE GENOMIC DNA]</scope>
</reference>
<evidence type="ECO:0000256" key="5">
    <source>
        <dbReference type="ARBA" id="ARBA00023136"/>
    </source>
</evidence>
<dbReference type="EMBL" id="UYRR01031094">
    <property type="protein sequence ID" value="VDK45615.1"/>
    <property type="molecule type" value="Genomic_DNA"/>
</dbReference>
<dbReference type="Proteomes" id="UP000267096">
    <property type="component" value="Unassembled WGS sequence"/>
</dbReference>
<reference evidence="9" key="1">
    <citation type="submission" date="2017-02" db="UniProtKB">
        <authorList>
            <consortium name="WormBaseParasite"/>
        </authorList>
    </citation>
    <scope>IDENTIFICATION</scope>
</reference>
<dbReference type="GO" id="GO:0016020">
    <property type="term" value="C:membrane"/>
    <property type="evidence" value="ECO:0007669"/>
    <property type="project" value="UniProtKB-SubCell"/>
</dbReference>